<evidence type="ECO:0000313" key="1">
    <source>
        <dbReference type="Ensembl" id="ENSJHYP00000020328.1"/>
    </source>
</evidence>
<dbReference type="Ensembl" id="ENSJHYT00000024546.1">
    <property type="protein sequence ID" value="ENSJHYP00000020328.1"/>
    <property type="gene ID" value="ENSJHYG00000015433.1"/>
</dbReference>
<reference evidence="1" key="1">
    <citation type="submission" date="2025-08" db="UniProtKB">
        <authorList>
            <consortium name="Ensembl"/>
        </authorList>
    </citation>
    <scope>IDENTIFICATION</scope>
</reference>
<proteinExistence type="predicted"/>
<protein>
    <submittedName>
        <fullName evidence="1">Uncharacterized protein</fullName>
    </submittedName>
</protein>
<dbReference type="AlphaFoldDB" id="A0A8C5JLN1"/>
<accession>A0A8C5JLN1</accession>
<dbReference type="Proteomes" id="UP000694408">
    <property type="component" value="Unplaced"/>
</dbReference>
<name>A0A8C5JLN1_JUNHY</name>
<sequence length="163" mass="18031">MAEDHGLGDGDGPVDVTESPELLIPVIAQHIVLLDGVQGLLLTLQFDNVWPHCPCPSIPLNADALVLVALGGDHHICLIQHKHLDLLGIDEFQFGTPVQHGAGRADDDLLRDLLIIPSFLSVVIRKFQLWVEVPHLFNHFSCLKCQLVCWGKAQTLEEQKDNE</sequence>
<reference evidence="1" key="2">
    <citation type="submission" date="2025-09" db="UniProtKB">
        <authorList>
            <consortium name="Ensembl"/>
        </authorList>
    </citation>
    <scope>IDENTIFICATION</scope>
</reference>
<evidence type="ECO:0000313" key="2">
    <source>
        <dbReference type="Proteomes" id="UP000694408"/>
    </source>
</evidence>
<keyword evidence="2" id="KW-1185">Reference proteome</keyword>
<organism evidence="1 2">
    <name type="scientific">Junco hyemalis</name>
    <name type="common">Dark-eyed junco</name>
    <dbReference type="NCBI Taxonomy" id="40217"/>
    <lineage>
        <taxon>Eukaryota</taxon>
        <taxon>Metazoa</taxon>
        <taxon>Chordata</taxon>
        <taxon>Craniata</taxon>
        <taxon>Vertebrata</taxon>
        <taxon>Euteleostomi</taxon>
        <taxon>Archelosauria</taxon>
        <taxon>Archosauria</taxon>
        <taxon>Dinosauria</taxon>
        <taxon>Saurischia</taxon>
        <taxon>Theropoda</taxon>
        <taxon>Coelurosauria</taxon>
        <taxon>Aves</taxon>
        <taxon>Neognathae</taxon>
        <taxon>Neoaves</taxon>
        <taxon>Telluraves</taxon>
        <taxon>Australaves</taxon>
        <taxon>Passeriformes</taxon>
        <taxon>Passerellidae</taxon>
        <taxon>Junco</taxon>
    </lineage>
</organism>
<dbReference type="OMA" id="CWGKAQT"/>